<organism evidence="1 2">
    <name type="scientific">Caenorhabditis nigoni</name>
    <dbReference type="NCBI Taxonomy" id="1611254"/>
    <lineage>
        <taxon>Eukaryota</taxon>
        <taxon>Metazoa</taxon>
        <taxon>Ecdysozoa</taxon>
        <taxon>Nematoda</taxon>
        <taxon>Chromadorea</taxon>
        <taxon>Rhabditida</taxon>
        <taxon>Rhabditina</taxon>
        <taxon>Rhabditomorpha</taxon>
        <taxon>Rhabditoidea</taxon>
        <taxon>Rhabditidae</taxon>
        <taxon>Peloderinae</taxon>
        <taxon>Caenorhabditis</taxon>
    </lineage>
</organism>
<evidence type="ECO:0000313" key="1">
    <source>
        <dbReference type="EMBL" id="PIC22714.1"/>
    </source>
</evidence>
<dbReference type="EMBL" id="PDUG01000005">
    <property type="protein sequence ID" value="PIC22714.1"/>
    <property type="molecule type" value="Genomic_DNA"/>
</dbReference>
<keyword evidence="2" id="KW-1185">Reference proteome</keyword>
<reference evidence="2" key="1">
    <citation type="submission" date="2017-10" db="EMBL/GenBank/DDBJ databases">
        <title>Rapid genome shrinkage in a self-fertile nematode reveals novel sperm competition proteins.</title>
        <authorList>
            <person name="Yin D."/>
            <person name="Schwarz E.M."/>
            <person name="Thomas C.G."/>
            <person name="Felde R.L."/>
            <person name="Korf I.F."/>
            <person name="Cutter A.D."/>
            <person name="Schartner C.M."/>
            <person name="Ralston E.J."/>
            <person name="Meyer B.J."/>
            <person name="Haag E.S."/>
        </authorList>
    </citation>
    <scope>NUCLEOTIDE SEQUENCE [LARGE SCALE GENOMIC DNA]</scope>
    <source>
        <strain evidence="2">JU1422</strain>
    </source>
</reference>
<evidence type="ECO:0000313" key="2">
    <source>
        <dbReference type="Proteomes" id="UP000230233"/>
    </source>
</evidence>
<sequence length="383" mass="45225">MPVNLLKLPCLIREMIVTELSDHQEVFLLSLCSRRTKFLVVKARIKLPNVSFQFQKCRGYNQLNIGFELHPTNHELGVYKKVWYPVTSVLHRETLELKEVFTVKLGNDYEADTKFVSWCEEDGKLLHRMECANEPMGIQKALQEYINSIFHYSGTNKLYLLMKCEENLPNISNVKDIEIEIPDEIIEPQFLTKILTTYPNHRSLVISKKNIVGELPRDSPFFQVQDISVHSHYGTDLFHNFNGRNMRCYSVVLPEQDIIQFIQKWISNEAYHNLETLSFFKERGIINAALVRQAIVFEEYNRHEPEKRPVRYDVVTPIMPMVRRYFLRNEEWFEVKRITDGKRAFVKFFHGLCHFFVHKDPLYASNDDDYVVIKDFGTFTSLR</sequence>
<accession>A0A2G5T5R2</accession>
<evidence type="ECO:0008006" key="3">
    <source>
        <dbReference type="Google" id="ProtNLM"/>
    </source>
</evidence>
<comment type="caution">
    <text evidence="1">The sequence shown here is derived from an EMBL/GenBank/DDBJ whole genome shotgun (WGS) entry which is preliminary data.</text>
</comment>
<proteinExistence type="predicted"/>
<dbReference type="Proteomes" id="UP000230233">
    <property type="component" value="Chromosome V"/>
</dbReference>
<dbReference type="AlphaFoldDB" id="A0A2G5T5R2"/>
<gene>
    <name evidence="1" type="primary">Cnig_chr_V.g16673</name>
    <name evidence="1" type="ORF">B9Z55_016673</name>
</gene>
<dbReference type="PANTHER" id="PTHR21503">
    <property type="entry name" value="F-BOX-CONTAINING HYPOTHETICAL PROTEIN C.ELEGANS"/>
    <property type="match status" value="1"/>
</dbReference>
<name>A0A2G5T5R2_9PELO</name>
<dbReference type="PANTHER" id="PTHR21503:SF8">
    <property type="entry name" value="F-BOX ASSOCIATED DOMAIN-CONTAINING PROTEIN-RELATED"/>
    <property type="match status" value="1"/>
</dbReference>
<protein>
    <recommendedName>
        <fullName evidence="3">F-box domain-containing protein</fullName>
    </recommendedName>
</protein>